<reference evidence="2 3" key="1">
    <citation type="submission" date="2017-10" db="EMBL/GenBank/DDBJ databases">
        <title>Comparative genomics in systemic dimorphic fungi from Ajellomycetaceae.</title>
        <authorList>
            <person name="Munoz J.F."/>
            <person name="Mcewen J.G."/>
            <person name="Clay O.K."/>
            <person name="Cuomo C.A."/>
        </authorList>
    </citation>
    <scope>NUCLEOTIDE SEQUENCE [LARGE SCALE GENOMIC DNA]</scope>
    <source>
        <strain evidence="2 3">UAMH5409</strain>
    </source>
</reference>
<name>A0A2B7XAH9_9EURO</name>
<gene>
    <name evidence="2" type="ORF">AJ79_06723</name>
</gene>
<proteinExistence type="predicted"/>
<dbReference type="STRING" id="1447875.A0A2B7XAH9"/>
<comment type="caution">
    <text evidence="2">The sequence shown here is derived from an EMBL/GenBank/DDBJ whole genome shotgun (WGS) entry which is preliminary data.</text>
</comment>
<dbReference type="AlphaFoldDB" id="A0A2B7XAH9"/>
<dbReference type="OrthoDB" id="4177682at2759"/>
<evidence type="ECO:0000313" key="3">
    <source>
        <dbReference type="Proteomes" id="UP000223968"/>
    </source>
</evidence>
<sequence>MTVHNESSQEPEELPQETWTTFPSLPLWSGSTIPNVGRRFYIHSPSTILKLGTTEGEGVMTALVRSILGPCVPRVVRVVTLRIQPSDPSTPIRPYQGLILTRQPGTPLVELWPSLSPQQREGIKAELFRLLVQMRARPFAYYGRPGQKPYLLFSEFGTETHAYCTSRVEWDNSRVFALHATAADKERVVTLEQVQRGTTGPGGWDRPVFTHVDLSERNILVNPDTLAVTGFLDWEMANMTPAYFEYVSARLSGGHQSEWKKELLDVLRAVLRCECGGEGEERYKNTLAAWDAMVDVERIAQGYDDDCYWTFETGMPVVEKKPDHAPK</sequence>
<keyword evidence="3" id="KW-1185">Reference proteome</keyword>
<organism evidence="2 3">
    <name type="scientific">Helicocarpus griseus UAMH5409</name>
    <dbReference type="NCBI Taxonomy" id="1447875"/>
    <lineage>
        <taxon>Eukaryota</taxon>
        <taxon>Fungi</taxon>
        <taxon>Dikarya</taxon>
        <taxon>Ascomycota</taxon>
        <taxon>Pezizomycotina</taxon>
        <taxon>Eurotiomycetes</taxon>
        <taxon>Eurotiomycetidae</taxon>
        <taxon>Onygenales</taxon>
        <taxon>Ajellomycetaceae</taxon>
        <taxon>Helicocarpus</taxon>
    </lineage>
</organism>
<feature type="domain" description="Aminoglycoside phosphotransferase" evidence="1">
    <location>
        <begin position="96"/>
        <end position="261"/>
    </location>
</feature>
<dbReference type="Pfam" id="PF01636">
    <property type="entry name" value="APH"/>
    <property type="match status" value="1"/>
</dbReference>
<dbReference type="EMBL" id="PDNB01000123">
    <property type="protein sequence ID" value="PGH05707.1"/>
    <property type="molecule type" value="Genomic_DNA"/>
</dbReference>
<dbReference type="PANTHER" id="PTHR21310">
    <property type="entry name" value="AMINOGLYCOSIDE PHOSPHOTRANSFERASE-RELATED-RELATED"/>
    <property type="match status" value="1"/>
</dbReference>
<evidence type="ECO:0000313" key="2">
    <source>
        <dbReference type="EMBL" id="PGH05707.1"/>
    </source>
</evidence>
<dbReference type="InterPro" id="IPR051678">
    <property type="entry name" value="AGP_Transferase"/>
</dbReference>
<dbReference type="InterPro" id="IPR011009">
    <property type="entry name" value="Kinase-like_dom_sf"/>
</dbReference>
<dbReference type="Gene3D" id="3.90.1200.10">
    <property type="match status" value="1"/>
</dbReference>
<evidence type="ECO:0000259" key="1">
    <source>
        <dbReference type="Pfam" id="PF01636"/>
    </source>
</evidence>
<dbReference type="PANTHER" id="PTHR21310:SF15">
    <property type="entry name" value="AMINOGLYCOSIDE PHOSPHOTRANSFERASE DOMAIN-CONTAINING PROTEIN"/>
    <property type="match status" value="1"/>
</dbReference>
<accession>A0A2B7XAH9</accession>
<dbReference type="Proteomes" id="UP000223968">
    <property type="component" value="Unassembled WGS sequence"/>
</dbReference>
<protein>
    <recommendedName>
        <fullName evidence="1">Aminoglycoside phosphotransferase domain-containing protein</fullName>
    </recommendedName>
</protein>
<dbReference type="SUPFAM" id="SSF56112">
    <property type="entry name" value="Protein kinase-like (PK-like)"/>
    <property type="match status" value="1"/>
</dbReference>
<dbReference type="InterPro" id="IPR002575">
    <property type="entry name" value="Aminoglycoside_PTrfase"/>
</dbReference>